<comment type="function">
    <text evidence="2">Specific and highly efficient GDP-D-glucose phosphorylase regulating the levels of GDP-D-glucose in cells.</text>
</comment>
<keyword evidence="9" id="KW-0808">Transferase</keyword>
<comment type="similarity">
    <text evidence="4">Belongs to the GDPGP1 family.</text>
</comment>
<evidence type="ECO:0000313" key="15">
    <source>
        <dbReference type="Proteomes" id="UP001652625"/>
    </source>
</evidence>
<dbReference type="PANTHER" id="PTHR20884">
    <property type="entry name" value="GDP-D-GLUCOSE PHOSPHORYLASE 1"/>
    <property type="match status" value="1"/>
</dbReference>
<keyword evidence="15" id="KW-1185">Reference proteome</keyword>
<reference evidence="15" key="1">
    <citation type="submission" date="2025-05" db="UniProtKB">
        <authorList>
            <consortium name="RefSeq"/>
        </authorList>
    </citation>
    <scope>NUCLEOTIDE SEQUENCE [LARGE SCALE GENOMIC DNA]</scope>
</reference>
<evidence type="ECO:0000256" key="1">
    <source>
        <dbReference type="ARBA" id="ARBA00000063"/>
    </source>
</evidence>
<dbReference type="InterPro" id="IPR026506">
    <property type="entry name" value="GDPGP"/>
</dbReference>
<reference evidence="16" key="2">
    <citation type="submission" date="2025-08" db="UniProtKB">
        <authorList>
            <consortium name="RefSeq"/>
        </authorList>
    </citation>
    <scope>IDENTIFICATION</scope>
</reference>
<keyword evidence="10" id="KW-0548">Nucleotidyltransferase</keyword>
<dbReference type="EC" id="2.7.7.78" evidence="5"/>
<evidence type="ECO:0000256" key="4">
    <source>
        <dbReference type="ARBA" id="ARBA00006451"/>
    </source>
</evidence>
<dbReference type="InterPro" id="IPR058866">
    <property type="entry name" value="GDPGP1_N"/>
</dbReference>
<keyword evidence="8" id="KW-0344">Guanine-nucleotide releasing factor</keyword>
<evidence type="ECO:0000256" key="2">
    <source>
        <dbReference type="ARBA" id="ARBA00003049"/>
    </source>
</evidence>
<comment type="subcellular location">
    <subcellularLocation>
        <location evidence="3">Cytoplasm</location>
    </subcellularLocation>
</comment>
<evidence type="ECO:0000256" key="3">
    <source>
        <dbReference type="ARBA" id="ARBA00004496"/>
    </source>
</evidence>
<evidence type="ECO:0000256" key="8">
    <source>
        <dbReference type="ARBA" id="ARBA00022658"/>
    </source>
</evidence>
<evidence type="ECO:0000256" key="9">
    <source>
        <dbReference type="ARBA" id="ARBA00022679"/>
    </source>
</evidence>
<comment type="catalytic activity">
    <reaction evidence="1">
        <text>GDP-alpha-D-glucose + phosphate = alpha-D-glucose 1-phosphate + GDP + H(+)</text>
        <dbReference type="Rhea" id="RHEA:30387"/>
        <dbReference type="ChEBI" id="CHEBI:15378"/>
        <dbReference type="ChEBI" id="CHEBI:43474"/>
        <dbReference type="ChEBI" id="CHEBI:58189"/>
        <dbReference type="ChEBI" id="CHEBI:58601"/>
        <dbReference type="ChEBI" id="CHEBI:62230"/>
        <dbReference type="EC" id="2.7.7.78"/>
    </reaction>
</comment>
<gene>
    <name evidence="16" type="primary">LOC100211520</name>
</gene>
<dbReference type="PANTHER" id="PTHR20884:SF8">
    <property type="entry name" value="GDP-D-GLUCOSE PHOSPHORYLASE 1"/>
    <property type="match status" value="1"/>
</dbReference>
<dbReference type="RefSeq" id="XP_065647789.1">
    <property type="nucleotide sequence ID" value="XM_065791717.1"/>
</dbReference>
<evidence type="ECO:0000313" key="16">
    <source>
        <dbReference type="RefSeq" id="XP_065647789.1"/>
    </source>
</evidence>
<protein>
    <recommendedName>
        <fullName evidence="6">GDP-D-glucose phosphorylase 1</fullName>
        <ecNumber evidence="5">2.7.7.78</ecNumber>
    </recommendedName>
</protein>
<dbReference type="Pfam" id="PF26216">
    <property type="entry name" value="GDPGP1_C"/>
    <property type="match status" value="1"/>
</dbReference>
<dbReference type="Pfam" id="PF26217">
    <property type="entry name" value="GDPGP1_N"/>
    <property type="match status" value="1"/>
</dbReference>
<keyword evidence="11" id="KW-0547">Nucleotide-binding</keyword>
<keyword evidence="7" id="KW-0963">Cytoplasm</keyword>
<proteinExistence type="inferred from homology"/>
<evidence type="ECO:0000256" key="12">
    <source>
        <dbReference type="ARBA" id="ARBA00022801"/>
    </source>
</evidence>
<feature type="domain" description="GDPGP1-like N-terminal" evidence="14">
    <location>
        <begin position="24"/>
        <end position="184"/>
    </location>
</feature>
<dbReference type="InterPro" id="IPR058865">
    <property type="entry name" value="GDPGP1_C"/>
</dbReference>
<dbReference type="Proteomes" id="UP001652625">
    <property type="component" value="Chromosome 02"/>
</dbReference>
<sequence>MVETFMIKELNFVYSSSDKKTKSEFDDYLCNLWEKAMSAGYFWYKLDHIQQRCLGGTYNICAQLNENRFANRRPPQSATNVVMPFDNEKFNFTKIHPREILFELKSEDKVEIEKSDLIIINVSPIDYGHVLLVPDSKSGMPQVINQYGIVKATQLCLLSTDKRFCIGYNSLCALASVNHQHFHILFVDHILPISKSKVQWIGKELFILKDYMVNGLALQLTNQNIDIFVRNIIIITDFFCKNNIAHNLFMCKSLAFDGSDLLMVTVFLFPKVPLFENTNISFNVACLELAGFLPIKEKEEYDTMTEEKVLKILNHQTYQNEQFQVLCNKILLKM</sequence>
<evidence type="ECO:0000256" key="7">
    <source>
        <dbReference type="ARBA" id="ARBA00022490"/>
    </source>
</evidence>
<feature type="domain" description="GDPGP1-like C-terminal" evidence="13">
    <location>
        <begin position="203"/>
        <end position="331"/>
    </location>
</feature>
<evidence type="ECO:0000256" key="11">
    <source>
        <dbReference type="ARBA" id="ARBA00022741"/>
    </source>
</evidence>
<accession>A0ABM4BFN8</accession>
<name>A0ABM4BFN8_HYDVU</name>
<evidence type="ECO:0000259" key="14">
    <source>
        <dbReference type="Pfam" id="PF26217"/>
    </source>
</evidence>
<evidence type="ECO:0000256" key="10">
    <source>
        <dbReference type="ARBA" id="ARBA00022695"/>
    </source>
</evidence>
<evidence type="ECO:0000259" key="13">
    <source>
        <dbReference type="Pfam" id="PF26216"/>
    </source>
</evidence>
<dbReference type="GeneID" id="100211520"/>
<organism evidence="15 16">
    <name type="scientific">Hydra vulgaris</name>
    <name type="common">Hydra</name>
    <name type="synonym">Hydra attenuata</name>
    <dbReference type="NCBI Taxonomy" id="6087"/>
    <lineage>
        <taxon>Eukaryota</taxon>
        <taxon>Metazoa</taxon>
        <taxon>Cnidaria</taxon>
        <taxon>Hydrozoa</taxon>
        <taxon>Hydroidolina</taxon>
        <taxon>Anthoathecata</taxon>
        <taxon>Aplanulata</taxon>
        <taxon>Hydridae</taxon>
        <taxon>Hydra</taxon>
    </lineage>
</organism>
<evidence type="ECO:0000256" key="6">
    <source>
        <dbReference type="ARBA" id="ARBA00018857"/>
    </source>
</evidence>
<keyword evidence="12" id="KW-0378">Hydrolase</keyword>
<evidence type="ECO:0000256" key="5">
    <source>
        <dbReference type="ARBA" id="ARBA00012507"/>
    </source>
</evidence>